<comment type="caution">
    <text evidence="2">The sequence shown here is derived from an EMBL/GenBank/DDBJ whole genome shotgun (WGS) entry which is preliminary data.</text>
</comment>
<dbReference type="Proteomes" id="UP000024635">
    <property type="component" value="Unassembled WGS sequence"/>
</dbReference>
<dbReference type="EMBL" id="JARK01001381">
    <property type="protein sequence ID" value="EYC12935.1"/>
    <property type="molecule type" value="Genomic_DNA"/>
</dbReference>
<dbReference type="AlphaFoldDB" id="A0A016UCP6"/>
<sequence>MRVSNQLCDNFIKKMFSVDPPSTPLIPDLPSTRSSDASASHEIGEDCDTSSATGDTAMDSEQPFTAMLNTATAKYFERGKTLTAPVCTRHAAPAQGRTGEFGCCTICLEEEPVNPVGCIYCKQLVGCRSCTSRWFYSSERSRLRSRMTWVFQDIFRALGPSNNERCPLCRHVWEEYPEVMNMCYLKND</sequence>
<dbReference type="PANTHER" id="PTHR21578">
    <property type="entry name" value="PROTEIN CBG03826"/>
    <property type="match status" value="1"/>
</dbReference>
<evidence type="ECO:0000313" key="3">
    <source>
        <dbReference type="Proteomes" id="UP000024635"/>
    </source>
</evidence>
<keyword evidence="3" id="KW-1185">Reference proteome</keyword>
<dbReference type="OrthoDB" id="5877621at2759"/>
<feature type="region of interest" description="Disordered" evidence="1">
    <location>
        <begin position="22"/>
        <end position="55"/>
    </location>
</feature>
<protein>
    <recommendedName>
        <fullName evidence="4">RING-type domain-containing protein</fullName>
    </recommendedName>
</protein>
<gene>
    <name evidence="2" type="primary">Acey_s0045.g1168</name>
    <name evidence="2" type="ORF">Y032_0045g1168</name>
</gene>
<evidence type="ECO:0000256" key="1">
    <source>
        <dbReference type="SAM" id="MobiDB-lite"/>
    </source>
</evidence>
<name>A0A016UCP6_9BILA</name>
<dbReference type="Gene3D" id="3.30.40.10">
    <property type="entry name" value="Zinc/RING finger domain, C3HC4 (zinc finger)"/>
    <property type="match status" value="1"/>
</dbReference>
<organism evidence="2 3">
    <name type="scientific">Ancylostoma ceylanicum</name>
    <dbReference type="NCBI Taxonomy" id="53326"/>
    <lineage>
        <taxon>Eukaryota</taxon>
        <taxon>Metazoa</taxon>
        <taxon>Ecdysozoa</taxon>
        <taxon>Nematoda</taxon>
        <taxon>Chromadorea</taxon>
        <taxon>Rhabditida</taxon>
        <taxon>Rhabditina</taxon>
        <taxon>Rhabditomorpha</taxon>
        <taxon>Strongyloidea</taxon>
        <taxon>Ancylostomatidae</taxon>
        <taxon>Ancylostomatinae</taxon>
        <taxon>Ancylostoma</taxon>
    </lineage>
</organism>
<evidence type="ECO:0000313" key="2">
    <source>
        <dbReference type="EMBL" id="EYC12935.1"/>
    </source>
</evidence>
<accession>A0A016UCP6</accession>
<proteinExistence type="predicted"/>
<dbReference type="InterPro" id="IPR013083">
    <property type="entry name" value="Znf_RING/FYVE/PHD"/>
</dbReference>
<evidence type="ECO:0008006" key="4">
    <source>
        <dbReference type="Google" id="ProtNLM"/>
    </source>
</evidence>
<reference evidence="3" key="1">
    <citation type="journal article" date="2015" name="Nat. Genet.">
        <title>The genome and transcriptome of the zoonotic hookworm Ancylostoma ceylanicum identify infection-specific gene families.</title>
        <authorList>
            <person name="Schwarz E.M."/>
            <person name="Hu Y."/>
            <person name="Antoshechkin I."/>
            <person name="Miller M.M."/>
            <person name="Sternberg P.W."/>
            <person name="Aroian R.V."/>
        </authorList>
    </citation>
    <scope>NUCLEOTIDE SEQUENCE</scope>
    <source>
        <strain evidence="3">HY135</strain>
    </source>
</reference>
<dbReference type="PANTHER" id="PTHR21578:SF9">
    <property type="entry name" value="RING-TYPE DOMAIN-CONTAINING PROTEIN"/>
    <property type="match status" value="1"/>
</dbReference>